<name>A0A0C9MJS3_9FUNG</name>
<accession>A0A0C9MJS3</accession>
<evidence type="ECO:0000313" key="2">
    <source>
        <dbReference type="EMBL" id="GAN03407.1"/>
    </source>
</evidence>
<evidence type="ECO:0000256" key="1">
    <source>
        <dbReference type="SAM" id="MobiDB-lite"/>
    </source>
</evidence>
<gene>
    <name evidence="2" type="ORF">MAM1_0040d02860</name>
</gene>
<organism evidence="2">
    <name type="scientific">Mucor ambiguus</name>
    <dbReference type="NCBI Taxonomy" id="91626"/>
    <lineage>
        <taxon>Eukaryota</taxon>
        <taxon>Fungi</taxon>
        <taxon>Fungi incertae sedis</taxon>
        <taxon>Mucoromycota</taxon>
        <taxon>Mucoromycotina</taxon>
        <taxon>Mucoromycetes</taxon>
        <taxon>Mucorales</taxon>
        <taxon>Mucorineae</taxon>
        <taxon>Mucoraceae</taxon>
        <taxon>Mucor</taxon>
    </lineage>
</organism>
<dbReference type="EMBL" id="DF836329">
    <property type="protein sequence ID" value="GAN03407.1"/>
    <property type="molecule type" value="Genomic_DNA"/>
</dbReference>
<evidence type="ECO:0000313" key="3">
    <source>
        <dbReference type="Proteomes" id="UP000053815"/>
    </source>
</evidence>
<keyword evidence="3" id="KW-1185">Reference proteome</keyword>
<proteinExistence type="predicted"/>
<reference evidence="2" key="1">
    <citation type="submission" date="2014-09" db="EMBL/GenBank/DDBJ databases">
        <title>Draft genome sequence of an oleaginous Mucoromycotina fungus Mucor ambiguus NBRC6742.</title>
        <authorList>
            <person name="Takeda I."/>
            <person name="Yamane N."/>
            <person name="Morita T."/>
            <person name="Tamano K."/>
            <person name="Machida M."/>
            <person name="Baker S."/>
            <person name="Koike H."/>
        </authorList>
    </citation>
    <scope>NUCLEOTIDE SEQUENCE</scope>
    <source>
        <strain evidence="2">NBRC 6742</strain>
    </source>
</reference>
<sequence length="71" mass="7968">MSCFQVGWFPPKRSVDQETTRTTDVSFEDENEADAVDSRVDDNSTANTVEAKVINGHAEQDAIDQMMLPYL</sequence>
<feature type="compositionally biased region" description="Acidic residues" evidence="1">
    <location>
        <begin position="26"/>
        <end position="35"/>
    </location>
</feature>
<feature type="region of interest" description="Disordered" evidence="1">
    <location>
        <begin position="15"/>
        <end position="45"/>
    </location>
</feature>
<protein>
    <submittedName>
        <fullName evidence="2">Uncharacterized protein</fullName>
    </submittedName>
</protein>
<dbReference type="Proteomes" id="UP000053815">
    <property type="component" value="Unassembled WGS sequence"/>
</dbReference>
<dbReference type="AlphaFoldDB" id="A0A0C9MJS3"/>